<dbReference type="SMART" id="SM00499">
    <property type="entry name" value="AAI"/>
    <property type="match status" value="1"/>
</dbReference>
<evidence type="ECO:0000256" key="1">
    <source>
        <dbReference type="ARBA" id="ARBA00003211"/>
    </source>
</evidence>
<dbReference type="SUPFAM" id="SSF47699">
    <property type="entry name" value="Bifunctional inhibitor/lipid-transfer protein/seed storage 2S albumin"/>
    <property type="match status" value="1"/>
</dbReference>
<feature type="signal peptide" evidence="7">
    <location>
        <begin position="1"/>
        <end position="21"/>
    </location>
</feature>
<accession>A0A8K0E508</accession>
<evidence type="ECO:0000256" key="2">
    <source>
        <dbReference type="ARBA" id="ARBA00009748"/>
    </source>
</evidence>
<protein>
    <recommendedName>
        <fullName evidence="6">Non-specific lipid-transfer protein</fullName>
    </recommendedName>
</protein>
<comment type="caution">
    <text evidence="9">The sequence shown here is derived from an EMBL/GenBank/DDBJ whole genome shotgun (WGS) entry which is preliminary data.</text>
</comment>
<feature type="chain" id="PRO_5035448870" description="Non-specific lipid-transfer protein" evidence="7">
    <location>
        <begin position="22"/>
        <end position="385"/>
    </location>
</feature>
<dbReference type="GO" id="GO:0005739">
    <property type="term" value="C:mitochondrion"/>
    <property type="evidence" value="ECO:0007669"/>
    <property type="project" value="TreeGrafter"/>
</dbReference>
<evidence type="ECO:0000256" key="3">
    <source>
        <dbReference type="ARBA" id="ARBA00022448"/>
    </source>
</evidence>
<dbReference type="OrthoDB" id="419333at2759"/>
<dbReference type="Pfam" id="PF00234">
    <property type="entry name" value="Tryp_alpha_amyl"/>
    <property type="match status" value="1"/>
</dbReference>
<dbReference type="InterPro" id="IPR000528">
    <property type="entry name" value="Plant_nsLTP"/>
</dbReference>
<dbReference type="GO" id="GO:0008289">
    <property type="term" value="F:lipid binding"/>
    <property type="evidence" value="ECO:0007669"/>
    <property type="project" value="UniProtKB-KW"/>
</dbReference>
<dbReference type="PANTHER" id="PTHR31296">
    <property type="entry name" value="UPF0565 PROTEIN C2ORF69"/>
    <property type="match status" value="1"/>
</dbReference>
<comment type="function">
    <text evidence="1 6">Plant non-specific lipid-transfer proteins transfer phospholipids as well as galactolipids across membranes. May play a role in wax or cutin deposition in the cell walls of expanding epidermal cells and certain secretory tissues.</text>
</comment>
<dbReference type="AlphaFoldDB" id="A0A8K0E508"/>
<keyword evidence="4 6" id="KW-0446">Lipid-binding</keyword>
<keyword evidence="5" id="KW-1015">Disulfide bond</keyword>
<dbReference type="InterPro" id="IPR036312">
    <property type="entry name" value="Bifun_inhib/LTP/seed_sf"/>
</dbReference>
<evidence type="ECO:0000313" key="10">
    <source>
        <dbReference type="Proteomes" id="UP000796880"/>
    </source>
</evidence>
<name>A0A8K0E508_9ROSA</name>
<evidence type="ECO:0000256" key="4">
    <source>
        <dbReference type="ARBA" id="ARBA00023121"/>
    </source>
</evidence>
<comment type="similarity">
    <text evidence="2 6">Belongs to the plant LTP family.</text>
</comment>
<evidence type="ECO:0000256" key="7">
    <source>
        <dbReference type="SAM" id="SignalP"/>
    </source>
</evidence>
<dbReference type="Gene3D" id="1.10.110.10">
    <property type="entry name" value="Plant lipid-transfer and hydrophobic proteins"/>
    <property type="match status" value="1"/>
</dbReference>
<reference evidence="9" key="1">
    <citation type="submission" date="2020-03" db="EMBL/GenBank/DDBJ databases">
        <title>A high-quality chromosome-level genome assembly of a woody plant with both climbing and erect habits, Rhamnella rubrinervis.</title>
        <authorList>
            <person name="Lu Z."/>
            <person name="Yang Y."/>
            <person name="Zhu X."/>
            <person name="Sun Y."/>
        </authorList>
    </citation>
    <scope>NUCLEOTIDE SEQUENCE</scope>
    <source>
        <strain evidence="9">BYM</strain>
        <tissue evidence="9">Leaf</tissue>
    </source>
</reference>
<evidence type="ECO:0000256" key="6">
    <source>
        <dbReference type="RuleBase" id="RU000628"/>
    </source>
</evidence>
<dbReference type="InterPro" id="IPR016140">
    <property type="entry name" value="Bifunc_inhib/LTP/seed_store"/>
</dbReference>
<gene>
    <name evidence="9" type="ORF">FNV43_RR18381</name>
</gene>
<evidence type="ECO:0000259" key="8">
    <source>
        <dbReference type="SMART" id="SM00499"/>
    </source>
</evidence>
<sequence>MWLVLILMVSLMVVDHQKAIAMSLSCGEVEVCLLACMDYLTHEGADPTSACCDGVENLKSITPTTPDRQIACQCLKEAANSYPDVKDDEAASLPAKCHVQTQFTISRTINFNLVMDRWTSVLKVPLSHNGRARYQVAASLCLSPTSKTLTVPSTNAIFFCGDRVVGTGNPVIERLSNLKTIAEVLVSRLEDFIPSVNKWGEPKSYEPVGFPASISTITLLSNFLEEPRTLIFGFSKGGTVVNQLVTELGFLEEQPRHKEYSEFKEEFQIIPSSKESLLNSISEIHYVDVGLNSAGAYITDSEVTEKVSRTLIERNKEIRFVLHGTPRQWCDSMRSWIRHEKDKLLKLLESEAERSRGKLKVSERLYFADSQPNLQMHFEIIENWM</sequence>
<proteinExistence type="inferred from homology"/>
<dbReference type="Pfam" id="PF10561">
    <property type="entry name" value="C2orf69"/>
    <property type="match status" value="1"/>
</dbReference>
<evidence type="ECO:0000256" key="5">
    <source>
        <dbReference type="ARBA" id="ARBA00023157"/>
    </source>
</evidence>
<dbReference type="CDD" id="cd01960">
    <property type="entry name" value="nsLTP1"/>
    <property type="match status" value="1"/>
</dbReference>
<dbReference type="EMBL" id="VOIH02000008">
    <property type="protein sequence ID" value="KAF3440103.1"/>
    <property type="molecule type" value="Genomic_DNA"/>
</dbReference>
<dbReference type="Proteomes" id="UP000796880">
    <property type="component" value="Unassembled WGS sequence"/>
</dbReference>
<dbReference type="PANTHER" id="PTHR31296:SF1">
    <property type="entry name" value="MITOCHONDRIAL PROTEIN C2ORF69"/>
    <property type="match status" value="1"/>
</dbReference>
<feature type="domain" description="Bifunctional inhibitor/plant lipid transfer protein/seed storage helical" evidence="8">
    <location>
        <begin position="26"/>
        <end position="103"/>
    </location>
</feature>
<evidence type="ECO:0000313" key="9">
    <source>
        <dbReference type="EMBL" id="KAF3440103.1"/>
    </source>
</evidence>
<dbReference type="GO" id="GO:0006869">
    <property type="term" value="P:lipid transport"/>
    <property type="evidence" value="ECO:0007669"/>
    <property type="project" value="InterPro"/>
</dbReference>
<keyword evidence="7" id="KW-0732">Signal</keyword>
<keyword evidence="10" id="KW-1185">Reference proteome</keyword>
<dbReference type="InterPro" id="IPR018881">
    <property type="entry name" value="C2orf69_mit"/>
</dbReference>
<keyword evidence="3 6" id="KW-0813">Transport</keyword>
<organism evidence="9 10">
    <name type="scientific">Rhamnella rubrinervis</name>
    <dbReference type="NCBI Taxonomy" id="2594499"/>
    <lineage>
        <taxon>Eukaryota</taxon>
        <taxon>Viridiplantae</taxon>
        <taxon>Streptophyta</taxon>
        <taxon>Embryophyta</taxon>
        <taxon>Tracheophyta</taxon>
        <taxon>Spermatophyta</taxon>
        <taxon>Magnoliopsida</taxon>
        <taxon>eudicotyledons</taxon>
        <taxon>Gunneridae</taxon>
        <taxon>Pentapetalae</taxon>
        <taxon>rosids</taxon>
        <taxon>fabids</taxon>
        <taxon>Rosales</taxon>
        <taxon>Rhamnaceae</taxon>
        <taxon>rhamnoid group</taxon>
        <taxon>Rhamneae</taxon>
        <taxon>Rhamnella</taxon>
    </lineage>
</organism>
<dbReference type="PRINTS" id="PR00382">
    <property type="entry name" value="LIPIDTRNSFER"/>
</dbReference>